<organism evidence="2 3">
    <name type="scientific">Kineococcus mangrovi</name>
    <dbReference type="NCBI Taxonomy" id="1660183"/>
    <lineage>
        <taxon>Bacteria</taxon>
        <taxon>Bacillati</taxon>
        <taxon>Actinomycetota</taxon>
        <taxon>Actinomycetes</taxon>
        <taxon>Kineosporiales</taxon>
        <taxon>Kineosporiaceae</taxon>
        <taxon>Kineococcus</taxon>
    </lineage>
</organism>
<dbReference type="Proteomes" id="UP001566476">
    <property type="component" value="Unassembled WGS sequence"/>
</dbReference>
<name>A0ABV4I4U1_9ACTN</name>
<comment type="caution">
    <text evidence="2">The sequence shown here is derived from an EMBL/GenBank/DDBJ whole genome shotgun (WGS) entry which is preliminary data.</text>
</comment>
<gene>
    <name evidence="2" type="ORF">AB2L28_15850</name>
</gene>
<sequence>MSENPGARVEPVCAATWVASWSDALRTVELDVDRAEELIRRMHRDPGFTPEPPGADEWVSPDLEGPVPEQFAARARRLLQRQIEVSAQLGEAMGQARSQRSALEKLEQAERRPVFLDTAV</sequence>
<keyword evidence="3" id="KW-1185">Reference proteome</keyword>
<reference evidence="2 3" key="1">
    <citation type="submission" date="2024-07" db="EMBL/GenBank/DDBJ databases">
        <authorList>
            <person name="Thanompreechachai J."/>
            <person name="Duangmal K."/>
        </authorList>
    </citation>
    <scope>NUCLEOTIDE SEQUENCE [LARGE SCALE GENOMIC DNA]</scope>
    <source>
        <strain evidence="2 3">TBRC 1896</strain>
    </source>
</reference>
<dbReference type="EMBL" id="JBGGTQ010000007">
    <property type="protein sequence ID" value="MEZ0493712.1"/>
    <property type="molecule type" value="Genomic_DNA"/>
</dbReference>
<protein>
    <submittedName>
        <fullName evidence="2">Uncharacterized protein</fullName>
    </submittedName>
</protein>
<dbReference type="RefSeq" id="WP_370719948.1">
    <property type="nucleotide sequence ID" value="NZ_JBGGTQ010000007.1"/>
</dbReference>
<feature type="region of interest" description="Disordered" evidence="1">
    <location>
        <begin position="43"/>
        <end position="65"/>
    </location>
</feature>
<proteinExistence type="predicted"/>
<accession>A0ABV4I4U1</accession>
<evidence type="ECO:0000313" key="2">
    <source>
        <dbReference type="EMBL" id="MEZ0493712.1"/>
    </source>
</evidence>
<evidence type="ECO:0000313" key="3">
    <source>
        <dbReference type="Proteomes" id="UP001566476"/>
    </source>
</evidence>
<evidence type="ECO:0000256" key="1">
    <source>
        <dbReference type="SAM" id="MobiDB-lite"/>
    </source>
</evidence>